<dbReference type="EMBL" id="BRYB01000584">
    <property type="protein sequence ID" value="GMI33338.1"/>
    <property type="molecule type" value="Genomic_DNA"/>
</dbReference>
<evidence type="ECO:0000313" key="2">
    <source>
        <dbReference type="Proteomes" id="UP001165060"/>
    </source>
</evidence>
<comment type="caution">
    <text evidence="1">The sequence shown here is derived from an EMBL/GenBank/DDBJ whole genome shotgun (WGS) entry which is preliminary data.</text>
</comment>
<dbReference type="Proteomes" id="UP001165060">
    <property type="component" value="Unassembled WGS sequence"/>
</dbReference>
<proteinExistence type="predicted"/>
<accession>A0ABQ6MVG1</accession>
<sequence length="241" mass="25789">KVFAEFKGESFWLYLVDEYTGVPIDGGLYPIEITKQSGQLEKAMPYMKVGITAMKATNGLASVGRMFGAPIPKIPTGVIERASKEVSAMDQESTVAEFDVLQGALDAGDGEKKTLRGKGLKELHEFIMSKDTKGEFCGLVRICDKASGRVIWMSEESKLKMEQEEEDALNRGGGGGMASPRSEKLREVVKEASVAPVPSHAQGTTAVASSDVAVELSDFRAEANSQLNEILKLLKAGGGGV</sequence>
<protein>
    <submittedName>
        <fullName evidence="1">Uncharacterized protein</fullName>
    </submittedName>
</protein>
<gene>
    <name evidence="1" type="ORF">TeGR_g12065</name>
</gene>
<evidence type="ECO:0000313" key="1">
    <source>
        <dbReference type="EMBL" id="GMI33338.1"/>
    </source>
</evidence>
<feature type="non-terminal residue" evidence="1">
    <location>
        <position position="1"/>
    </location>
</feature>
<keyword evidence="2" id="KW-1185">Reference proteome</keyword>
<organism evidence="1 2">
    <name type="scientific">Tetraparma gracilis</name>
    <dbReference type="NCBI Taxonomy" id="2962635"/>
    <lineage>
        <taxon>Eukaryota</taxon>
        <taxon>Sar</taxon>
        <taxon>Stramenopiles</taxon>
        <taxon>Ochrophyta</taxon>
        <taxon>Bolidophyceae</taxon>
        <taxon>Parmales</taxon>
        <taxon>Triparmaceae</taxon>
        <taxon>Tetraparma</taxon>
    </lineage>
</organism>
<name>A0ABQ6MVG1_9STRA</name>
<reference evidence="1 2" key="1">
    <citation type="journal article" date="2023" name="Commun. Biol.">
        <title>Genome analysis of Parmales, the sister group of diatoms, reveals the evolutionary specialization of diatoms from phago-mixotrophs to photoautotrophs.</title>
        <authorList>
            <person name="Ban H."/>
            <person name="Sato S."/>
            <person name="Yoshikawa S."/>
            <person name="Yamada K."/>
            <person name="Nakamura Y."/>
            <person name="Ichinomiya M."/>
            <person name="Sato N."/>
            <person name="Blanc-Mathieu R."/>
            <person name="Endo H."/>
            <person name="Kuwata A."/>
            <person name="Ogata H."/>
        </authorList>
    </citation>
    <scope>NUCLEOTIDE SEQUENCE [LARGE SCALE GENOMIC DNA]</scope>
</reference>